<sequence>MSSVCVICDSGFFSNRKKFGVHGGKVKSLRKCSTLCCSSAAIPSLVLCHRSQFQHLVLYSHRNRFRPLHTVDNEVGLLGFGDYYGRPQLQLASGNRIGPMNGSSGDEQIHLRKSEVGNGRRRFSLRLRPRLRLLSTRLKRISVRSVLIDFGRFLRKNTKRLSLYISISVAFGMCYLFLRLTAFPSPKNVPYSDLIASLQSGSVTKVLLEEGSRRIYFNKNSEFTKISKENPAVTKSSEVTKIPVVTNVQDENLGDVITREGEVGASIGASSTNVLKIFARPRQSTPQWKFSTRKIDHDEKFLLRLLRERGTTYSSAPQSALMSIRSVLITILTLWIPLTPLMWLLYRQVYAANSPARKRRPNSQIVTFDDVEGVDTAKAELMEVVSCLQGATNYQKLGAKLPRGVLLVGPPGTGKTLLARAVAGEAGVPFFSVSASEFVELFVGRGAARIRDLFNVTRKCSPSIIFIDELDAVGGKRGRSFNDERDQTLNQLLTEMDGFESDMKVVVIAATNRPEALDPALCRSGRFSRRVLVGEPNEEGRRKILAVHLRGVPLEEDKYLMCDLIASLTPGFVGADLANIVNEAALLSARRGGETVTREDIMEAIERAKFGIKDRQVTPSKISKELGKLFPWIPSLVGRETRQDGSQEPSGAPIPGPELLLVHSYGDTCPSYKAHRNYTSECIGHEGTINLA</sequence>
<keyword evidence="11" id="KW-0809">Transit peptide</keyword>
<accession>A0AAV8U7M0</accession>
<evidence type="ECO:0000256" key="15">
    <source>
        <dbReference type="SAM" id="Phobius"/>
    </source>
</evidence>
<evidence type="ECO:0000256" key="4">
    <source>
        <dbReference type="ARBA" id="ARBA00022528"/>
    </source>
</evidence>
<dbReference type="Pfam" id="PF17862">
    <property type="entry name" value="AAA_lid_3"/>
    <property type="match status" value="1"/>
</dbReference>
<gene>
    <name evidence="17" type="ORF">K2173_020306</name>
</gene>
<dbReference type="InterPro" id="IPR011546">
    <property type="entry name" value="Pept_M41_FtsH_extracell"/>
</dbReference>
<proteinExistence type="inferred from homology"/>
<dbReference type="InterPro" id="IPR003959">
    <property type="entry name" value="ATPase_AAA_core"/>
</dbReference>
<dbReference type="InterPro" id="IPR027417">
    <property type="entry name" value="P-loop_NTPase"/>
</dbReference>
<keyword evidence="6" id="KW-0645">Protease</keyword>
<protein>
    <recommendedName>
        <fullName evidence="16">AAA+ ATPase domain-containing protein</fullName>
    </recommendedName>
</protein>
<evidence type="ECO:0000256" key="14">
    <source>
        <dbReference type="RuleBase" id="RU003651"/>
    </source>
</evidence>
<dbReference type="GO" id="GO:0004222">
    <property type="term" value="F:metalloendopeptidase activity"/>
    <property type="evidence" value="ECO:0007669"/>
    <property type="project" value="InterPro"/>
</dbReference>
<dbReference type="Pfam" id="PF00004">
    <property type="entry name" value="AAA"/>
    <property type="match status" value="1"/>
</dbReference>
<keyword evidence="7 15" id="KW-0812">Transmembrane</keyword>
<dbReference type="GO" id="GO:0006508">
    <property type="term" value="P:proteolysis"/>
    <property type="evidence" value="ECO:0007669"/>
    <property type="project" value="UniProtKB-KW"/>
</dbReference>
<feature type="domain" description="AAA+ ATPase" evidence="16">
    <location>
        <begin position="401"/>
        <end position="537"/>
    </location>
</feature>
<evidence type="ECO:0000256" key="1">
    <source>
        <dbReference type="ARBA" id="ARBA00004141"/>
    </source>
</evidence>
<keyword evidence="12 15" id="KW-1133">Transmembrane helix</keyword>
<evidence type="ECO:0000256" key="10">
    <source>
        <dbReference type="ARBA" id="ARBA00022840"/>
    </source>
</evidence>
<evidence type="ECO:0000313" key="17">
    <source>
        <dbReference type="EMBL" id="KAJ8775302.1"/>
    </source>
</evidence>
<keyword evidence="13 15" id="KW-0472">Membrane</keyword>
<keyword evidence="18" id="KW-1185">Reference proteome</keyword>
<dbReference type="Gene3D" id="3.40.50.300">
    <property type="entry name" value="P-loop containing nucleotide triphosphate hydrolases"/>
    <property type="match status" value="1"/>
</dbReference>
<evidence type="ECO:0000259" key="16">
    <source>
        <dbReference type="SMART" id="SM00382"/>
    </source>
</evidence>
<dbReference type="FunFam" id="1.10.8.60:FF:000061">
    <property type="entry name" value="Probable inactive ATP-dependent zinc metalloprotease FTSHI 4, chloroplastic"/>
    <property type="match status" value="1"/>
</dbReference>
<keyword evidence="9" id="KW-0378">Hydrolase</keyword>
<evidence type="ECO:0000256" key="2">
    <source>
        <dbReference type="ARBA" id="ARBA00004229"/>
    </source>
</evidence>
<dbReference type="CDD" id="cd19501">
    <property type="entry name" value="RecA-like_FtsH"/>
    <property type="match status" value="1"/>
</dbReference>
<dbReference type="PANTHER" id="PTHR23076:SF110">
    <property type="entry name" value="INACTIVE ATP-DEPENDENT ZINC METALLOPROTEASE FTSHI 3, CHLOROPLASTIC-RELATED"/>
    <property type="match status" value="1"/>
</dbReference>
<feature type="transmembrane region" description="Helical" evidence="15">
    <location>
        <begin position="161"/>
        <end position="178"/>
    </location>
</feature>
<dbReference type="Proteomes" id="UP001159364">
    <property type="component" value="Linkage Group LG01"/>
</dbReference>
<dbReference type="GO" id="GO:0009535">
    <property type="term" value="C:chloroplast thylakoid membrane"/>
    <property type="evidence" value="ECO:0007669"/>
    <property type="project" value="TreeGrafter"/>
</dbReference>
<dbReference type="GO" id="GO:0008270">
    <property type="term" value="F:zinc ion binding"/>
    <property type="evidence" value="ECO:0007669"/>
    <property type="project" value="InterPro"/>
</dbReference>
<evidence type="ECO:0000256" key="12">
    <source>
        <dbReference type="ARBA" id="ARBA00022989"/>
    </source>
</evidence>
<evidence type="ECO:0000256" key="9">
    <source>
        <dbReference type="ARBA" id="ARBA00022801"/>
    </source>
</evidence>
<dbReference type="GO" id="GO:0016887">
    <property type="term" value="F:ATP hydrolysis activity"/>
    <property type="evidence" value="ECO:0007669"/>
    <property type="project" value="InterPro"/>
</dbReference>
<dbReference type="InterPro" id="IPR003960">
    <property type="entry name" value="ATPase_AAA_CS"/>
</dbReference>
<evidence type="ECO:0000313" key="18">
    <source>
        <dbReference type="Proteomes" id="UP001159364"/>
    </source>
</evidence>
<comment type="similarity">
    <text evidence="3 14">Belongs to the AAA ATPase family.</text>
</comment>
<evidence type="ECO:0000256" key="3">
    <source>
        <dbReference type="ARBA" id="ARBA00006914"/>
    </source>
</evidence>
<dbReference type="PANTHER" id="PTHR23076">
    <property type="entry name" value="METALLOPROTEASE M41 FTSH"/>
    <property type="match status" value="1"/>
</dbReference>
<keyword evidence="10 14" id="KW-0067">ATP-binding</keyword>
<dbReference type="GO" id="GO:0004176">
    <property type="term" value="F:ATP-dependent peptidase activity"/>
    <property type="evidence" value="ECO:0007669"/>
    <property type="project" value="InterPro"/>
</dbReference>
<evidence type="ECO:0000256" key="5">
    <source>
        <dbReference type="ARBA" id="ARBA00022640"/>
    </source>
</evidence>
<dbReference type="SMART" id="SM00382">
    <property type="entry name" value="AAA"/>
    <property type="match status" value="1"/>
</dbReference>
<dbReference type="Pfam" id="PF06480">
    <property type="entry name" value="FtsH_ext"/>
    <property type="match status" value="1"/>
</dbReference>
<dbReference type="FunFam" id="3.40.50.300:FF:000277">
    <property type="entry name" value="ATP-dependent zinc metalloprotease FtsH"/>
    <property type="match status" value="1"/>
</dbReference>
<dbReference type="Gene3D" id="1.10.8.60">
    <property type="match status" value="1"/>
</dbReference>
<evidence type="ECO:0000256" key="13">
    <source>
        <dbReference type="ARBA" id="ARBA00023136"/>
    </source>
</evidence>
<evidence type="ECO:0000256" key="11">
    <source>
        <dbReference type="ARBA" id="ARBA00022946"/>
    </source>
</evidence>
<keyword evidence="5" id="KW-0934">Plastid</keyword>
<dbReference type="AlphaFoldDB" id="A0AAV8U7M0"/>
<dbReference type="InterPro" id="IPR003593">
    <property type="entry name" value="AAA+_ATPase"/>
</dbReference>
<dbReference type="EMBL" id="JAIWQS010000001">
    <property type="protein sequence ID" value="KAJ8775302.1"/>
    <property type="molecule type" value="Genomic_DNA"/>
</dbReference>
<evidence type="ECO:0000256" key="6">
    <source>
        <dbReference type="ARBA" id="ARBA00022670"/>
    </source>
</evidence>
<evidence type="ECO:0000256" key="7">
    <source>
        <dbReference type="ARBA" id="ARBA00022692"/>
    </source>
</evidence>
<organism evidence="17 18">
    <name type="scientific">Erythroxylum novogranatense</name>
    <dbReference type="NCBI Taxonomy" id="1862640"/>
    <lineage>
        <taxon>Eukaryota</taxon>
        <taxon>Viridiplantae</taxon>
        <taxon>Streptophyta</taxon>
        <taxon>Embryophyta</taxon>
        <taxon>Tracheophyta</taxon>
        <taxon>Spermatophyta</taxon>
        <taxon>Magnoliopsida</taxon>
        <taxon>eudicotyledons</taxon>
        <taxon>Gunneridae</taxon>
        <taxon>Pentapetalae</taxon>
        <taxon>rosids</taxon>
        <taxon>fabids</taxon>
        <taxon>Malpighiales</taxon>
        <taxon>Erythroxylaceae</taxon>
        <taxon>Erythroxylum</taxon>
    </lineage>
</organism>
<evidence type="ECO:0000256" key="8">
    <source>
        <dbReference type="ARBA" id="ARBA00022741"/>
    </source>
</evidence>
<comment type="caution">
    <text evidence="17">The sequence shown here is derived from an EMBL/GenBank/DDBJ whole genome shotgun (WGS) entry which is preliminary data.</text>
</comment>
<comment type="subcellular location">
    <subcellularLocation>
        <location evidence="1">Membrane</location>
        <topology evidence="1">Multi-pass membrane protein</topology>
    </subcellularLocation>
    <subcellularLocation>
        <location evidence="2">Plastid</location>
        <location evidence="2">Chloroplast</location>
    </subcellularLocation>
</comment>
<dbReference type="PROSITE" id="PS00674">
    <property type="entry name" value="AAA"/>
    <property type="match status" value="1"/>
</dbReference>
<dbReference type="InterPro" id="IPR041569">
    <property type="entry name" value="AAA_lid_3"/>
</dbReference>
<name>A0AAV8U7M0_9ROSI</name>
<reference evidence="17 18" key="1">
    <citation type="submission" date="2021-09" db="EMBL/GenBank/DDBJ databases">
        <title>Genomic insights and catalytic innovation underlie evolution of tropane alkaloids biosynthesis.</title>
        <authorList>
            <person name="Wang Y.-J."/>
            <person name="Tian T."/>
            <person name="Huang J.-P."/>
            <person name="Huang S.-X."/>
        </authorList>
    </citation>
    <scope>NUCLEOTIDE SEQUENCE [LARGE SCALE GENOMIC DNA]</scope>
    <source>
        <strain evidence="17">KIB-2018</strain>
        <tissue evidence="17">Leaf</tissue>
    </source>
</reference>
<keyword evidence="8 14" id="KW-0547">Nucleotide-binding</keyword>
<keyword evidence="4" id="KW-0150">Chloroplast</keyword>
<dbReference type="GO" id="GO:0005524">
    <property type="term" value="F:ATP binding"/>
    <property type="evidence" value="ECO:0007669"/>
    <property type="project" value="UniProtKB-KW"/>
</dbReference>
<dbReference type="SUPFAM" id="SSF52540">
    <property type="entry name" value="P-loop containing nucleoside triphosphate hydrolases"/>
    <property type="match status" value="1"/>
</dbReference>